<dbReference type="PANTHER" id="PTHR31299">
    <property type="entry name" value="ESTERASE, PUTATIVE (AFU_ORTHOLOGUE AFUA_1G05850)-RELATED"/>
    <property type="match status" value="1"/>
</dbReference>
<dbReference type="RefSeq" id="WP_150521152.1">
    <property type="nucleotide sequence ID" value="NZ_BMVX01000027.1"/>
</dbReference>
<dbReference type="EMBL" id="BMVX01000027">
    <property type="protein sequence ID" value="GGZ88833.1"/>
    <property type="molecule type" value="Genomic_DNA"/>
</dbReference>
<dbReference type="Gene3D" id="1.20.1440.30">
    <property type="entry name" value="Biosynthetic Protein domain"/>
    <property type="match status" value="1"/>
</dbReference>
<evidence type="ECO:0000313" key="3">
    <source>
        <dbReference type="EMBL" id="QEU82145.1"/>
    </source>
</evidence>
<dbReference type="Gene3D" id="3.40.1660.10">
    <property type="entry name" value="EreA-like (biosynthetic domain)"/>
    <property type="match status" value="1"/>
</dbReference>
<evidence type="ECO:0000313" key="4">
    <source>
        <dbReference type="Proteomes" id="UP000326831"/>
    </source>
</evidence>
<organism evidence="3 4">
    <name type="scientific">Streptomyces subrutilus</name>
    <dbReference type="NCBI Taxonomy" id="36818"/>
    <lineage>
        <taxon>Bacteria</taxon>
        <taxon>Bacillati</taxon>
        <taxon>Actinomycetota</taxon>
        <taxon>Actinomycetes</taxon>
        <taxon>Kitasatosporales</taxon>
        <taxon>Streptomycetaceae</taxon>
        <taxon>Streptomyces</taxon>
    </lineage>
</organism>
<feature type="chain" id="PRO_5044622974" evidence="1">
    <location>
        <begin position="27"/>
        <end position="471"/>
    </location>
</feature>
<dbReference type="OrthoDB" id="9810066at2"/>
<dbReference type="InterPro" id="IPR014622">
    <property type="entry name" value="UCP036794_erythomycin"/>
</dbReference>
<name>A0A5P2UV99_9ACTN</name>
<dbReference type="PANTHER" id="PTHR31299:SF0">
    <property type="entry name" value="ESTERASE, PUTATIVE (AFU_ORTHOLOGUE AFUA_1G05850)-RELATED"/>
    <property type="match status" value="1"/>
</dbReference>
<reference evidence="3 4" key="2">
    <citation type="submission" date="2017-09" db="EMBL/GenBank/DDBJ databases">
        <authorList>
            <person name="Lee N."/>
            <person name="Cho B.-K."/>
        </authorList>
    </citation>
    <scope>NUCLEOTIDE SEQUENCE [LARGE SCALE GENOMIC DNA]</scope>
    <source>
        <strain evidence="3 4">ATCC 27467</strain>
    </source>
</reference>
<dbReference type="SUPFAM" id="SSF159501">
    <property type="entry name" value="EreA/ChaN-like"/>
    <property type="match status" value="1"/>
</dbReference>
<dbReference type="InterPro" id="IPR007815">
    <property type="entry name" value="Emycin_Estase"/>
</dbReference>
<dbReference type="EMBL" id="CP023701">
    <property type="protein sequence ID" value="QEU82145.1"/>
    <property type="molecule type" value="Genomic_DNA"/>
</dbReference>
<gene>
    <name evidence="3" type="ORF">CP968_31190</name>
    <name evidence="2" type="ORF">GCM10010371_55850</name>
</gene>
<dbReference type="Proteomes" id="UP000326831">
    <property type="component" value="Chromosome"/>
</dbReference>
<evidence type="ECO:0000256" key="1">
    <source>
        <dbReference type="SAM" id="SignalP"/>
    </source>
</evidence>
<dbReference type="KEGG" id="ssub:CP968_31190"/>
<dbReference type="CDD" id="cd14728">
    <property type="entry name" value="Ere-like"/>
    <property type="match status" value="1"/>
</dbReference>
<evidence type="ECO:0000313" key="2">
    <source>
        <dbReference type="EMBL" id="GGZ88833.1"/>
    </source>
</evidence>
<protein>
    <submittedName>
        <fullName evidence="3">Erythromycin esterase family protein</fullName>
    </submittedName>
</protein>
<dbReference type="Pfam" id="PF05139">
    <property type="entry name" value="Erythro_esteras"/>
    <property type="match status" value="1"/>
</dbReference>
<keyword evidence="1" id="KW-0732">Signal</keyword>
<proteinExistence type="predicted"/>
<dbReference type="Gene3D" id="3.30.1870.10">
    <property type="entry name" value="EreA-like, domain 2"/>
    <property type="match status" value="1"/>
</dbReference>
<reference evidence="2" key="3">
    <citation type="submission" date="2020-09" db="EMBL/GenBank/DDBJ databases">
        <authorList>
            <person name="Sun Q."/>
            <person name="Ohkuma M."/>
        </authorList>
    </citation>
    <scope>NUCLEOTIDE SEQUENCE</scope>
    <source>
        <strain evidence="2">JCM 4834</strain>
    </source>
</reference>
<sequence>MRPHRPTLTALLLSLATVLAAAPASAAQPPAPPPASAPAPVAALERAAHPLRTTDPRADPDDLRPVGRMVGDARVVGMGEATHSSHEFFAMKQRVFRYLVEEKGFRSFALEGSWSSGLRLNAYVLHGTGDPLTIMREEFQNSYAWWNNTEYLDLLRWMRARNLRHPDDPVQFLGDDFGYAGPGLYDKVTDYVATARPELLARFTELYRGLRPTTSVDTFMNAYMLRPLAERRETADRTGRALDLLRQQRPAPGTGPQAHAWAVQHATAIDQTARGYAFDFDDPGQIGPAMRYRDQIMADNVAWWQEHTGDKVLLSAHNAHIALETPDPRNYPRIQGTFLRDRLGSHYVSLGTSFDRGSFNATGDDGTVRTFTVGPAQPGSNEHALDRVRHRDYAVDLRTVSPAARGWLDTARSTRSIGTAYPGPGTDYPVALGRSYDIVIHLHRVGAAGLLPGPVPTGGRPPVPPCAYCWA</sequence>
<accession>A0A5P2UV99</accession>
<dbReference type="PIRSF" id="PIRSF036794">
    <property type="entry name" value="UCP_erythr_ester"/>
    <property type="match status" value="1"/>
</dbReference>
<dbReference type="AlphaFoldDB" id="A0A5P2UV99"/>
<reference evidence="2" key="1">
    <citation type="journal article" date="2014" name="Int. J. Syst. Evol. Microbiol.">
        <title>Complete genome sequence of Corynebacterium casei LMG S-19264T (=DSM 44701T), isolated from a smear-ripened cheese.</title>
        <authorList>
            <consortium name="US DOE Joint Genome Institute (JGI-PGF)"/>
            <person name="Walter F."/>
            <person name="Albersmeier A."/>
            <person name="Kalinowski J."/>
            <person name="Ruckert C."/>
        </authorList>
    </citation>
    <scope>NUCLEOTIDE SEQUENCE</scope>
    <source>
        <strain evidence="2">JCM 4834</strain>
    </source>
</reference>
<keyword evidence="4" id="KW-1185">Reference proteome</keyword>
<dbReference type="GO" id="GO:0046677">
    <property type="term" value="P:response to antibiotic"/>
    <property type="evidence" value="ECO:0007669"/>
    <property type="project" value="InterPro"/>
</dbReference>
<feature type="signal peptide" evidence="1">
    <location>
        <begin position="1"/>
        <end position="26"/>
    </location>
</feature>
<dbReference type="InterPro" id="IPR052036">
    <property type="entry name" value="Hydrolase/PRTase-associated"/>
</dbReference>
<dbReference type="Proteomes" id="UP000634660">
    <property type="component" value="Unassembled WGS sequence"/>
</dbReference>